<organism evidence="3 4">
    <name type="scientific">Polyplosphaeria fusca</name>
    <dbReference type="NCBI Taxonomy" id="682080"/>
    <lineage>
        <taxon>Eukaryota</taxon>
        <taxon>Fungi</taxon>
        <taxon>Dikarya</taxon>
        <taxon>Ascomycota</taxon>
        <taxon>Pezizomycotina</taxon>
        <taxon>Dothideomycetes</taxon>
        <taxon>Pleosporomycetidae</taxon>
        <taxon>Pleosporales</taxon>
        <taxon>Tetraplosphaeriaceae</taxon>
        <taxon>Polyplosphaeria</taxon>
    </lineage>
</organism>
<keyword evidence="1" id="KW-0175">Coiled coil</keyword>
<evidence type="ECO:0000313" key="4">
    <source>
        <dbReference type="Proteomes" id="UP000799444"/>
    </source>
</evidence>
<dbReference type="CDD" id="cd00882">
    <property type="entry name" value="Ras_like_GTPase"/>
    <property type="match status" value="1"/>
</dbReference>
<dbReference type="InterPro" id="IPR006073">
    <property type="entry name" value="GTP-bd"/>
</dbReference>
<accession>A0A9P4QPL6</accession>
<evidence type="ECO:0000313" key="3">
    <source>
        <dbReference type="EMBL" id="KAF2728661.1"/>
    </source>
</evidence>
<feature type="coiled-coil region" evidence="1">
    <location>
        <begin position="241"/>
        <end position="340"/>
    </location>
</feature>
<keyword evidence="4" id="KW-1185">Reference proteome</keyword>
<sequence length="380" mass="42797">MGMTGAGKSTFISNCAGASTAIVGHGLFSCTSRVAIHTMELRSRKVHLIDTPGFDDDAKTDGDTLQEIAYWLSAASEHCIELSGIVYLQRITDIRIQGSALKGLNAFKKMCGVENYSGIVVASTMWDELTVEQYDAASKRQRELAKNYWKDISDNGGQIVPLRAGKIDAMRILEHIVKKDRRITLAFQRQIEDENLPIRETDVGKILHEASQAHYERLESQFQSATQTLSSIVESGSKSGAAEMKEALGQLEMDMKSYEDNMTRMTQQRDEIRMHMERKLQNDRQQLQNAFQENQRRLQEKRRELVRVTSELPNPLSTLETLLEDDIEALEEQRDELHIRKTQRLSSRYPSRSRAAKITSIVGTGLAVGQLVAAMACNVM</sequence>
<protein>
    <recommendedName>
        <fullName evidence="2">G domain-containing protein</fullName>
    </recommendedName>
</protein>
<feature type="domain" description="G" evidence="2">
    <location>
        <begin position="1"/>
        <end position="60"/>
    </location>
</feature>
<evidence type="ECO:0000259" key="2">
    <source>
        <dbReference type="Pfam" id="PF01926"/>
    </source>
</evidence>
<dbReference type="SUPFAM" id="SSF52540">
    <property type="entry name" value="P-loop containing nucleoside triphosphate hydrolases"/>
    <property type="match status" value="1"/>
</dbReference>
<dbReference type="EMBL" id="ML996271">
    <property type="protein sequence ID" value="KAF2728661.1"/>
    <property type="molecule type" value="Genomic_DNA"/>
</dbReference>
<dbReference type="Gene3D" id="3.40.50.300">
    <property type="entry name" value="P-loop containing nucleotide triphosphate hydrolases"/>
    <property type="match status" value="1"/>
</dbReference>
<dbReference type="InterPro" id="IPR027417">
    <property type="entry name" value="P-loop_NTPase"/>
</dbReference>
<evidence type="ECO:0000256" key="1">
    <source>
        <dbReference type="SAM" id="Coils"/>
    </source>
</evidence>
<dbReference type="OrthoDB" id="8954335at2759"/>
<dbReference type="GO" id="GO:0005525">
    <property type="term" value="F:GTP binding"/>
    <property type="evidence" value="ECO:0007669"/>
    <property type="project" value="InterPro"/>
</dbReference>
<comment type="caution">
    <text evidence="3">The sequence shown here is derived from an EMBL/GenBank/DDBJ whole genome shotgun (WGS) entry which is preliminary data.</text>
</comment>
<gene>
    <name evidence="3" type="ORF">EJ04DRAFT_538288</name>
</gene>
<reference evidence="3" key="1">
    <citation type="journal article" date="2020" name="Stud. Mycol.">
        <title>101 Dothideomycetes genomes: a test case for predicting lifestyles and emergence of pathogens.</title>
        <authorList>
            <person name="Haridas S."/>
            <person name="Albert R."/>
            <person name="Binder M."/>
            <person name="Bloem J."/>
            <person name="Labutti K."/>
            <person name="Salamov A."/>
            <person name="Andreopoulos B."/>
            <person name="Baker S."/>
            <person name="Barry K."/>
            <person name="Bills G."/>
            <person name="Bluhm B."/>
            <person name="Cannon C."/>
            <person name="Castanera R."/>
            <person name="Culley D."/>
            <person name="Daum C."/>
            <person name="Ezra D."/>
            <person name="Gonzalez J."/>
            <person name="Henrissat B."/>
            <person name="Kuo A."/>
            <person name="Liang C."/>
            <person name="Lipzen A."/>
            <person name="Lutzoni F."/>
            <person name="Magnuson J."/>
            <person name="Mondo S."/>
            <person name="Nolan M."/>
            <person name="Ohm R."/>
            <person name="Pangilinan J."/>
            <person name="Park H.-J."/>
            <person name="Ramirez L."/>
            <person name="Alfaro M."/>
            <person name="Sun H."/>
            <person name="Tritt A."/>
            <person name="Yoshinaga Y."/>
            <person name="Zwiers L.-H."/>
            <person name="Turgeon B."/>
            <person name="Goodwin S."/>
            <person name="Spatafora J."/>
            <person name="Crous P."/>
            <person name="Grigoriev I."/>
        </authorList>
    </citation>
    <scope>NUCLEOTIDE SEQUENCE</scope>
    <source>
        <strain evidence="3">CBS 125425</strain>
    </source>
</reference>
<dbReference type="Pfam" id="PF01926">
    <property type="entry name" value="MMR_HSR1"/>
    <property type="match status" value="1"/>
</dbReference>
<name>A0A9P4QPL6_9PLEO</name>
<proteinExistence type="predicted"/>
<dbReference type="Proteomes" id="UP000799444">
    <property type="component" value="Unassembled WGS sequence"/>
</dbReference>
<dbReference type="AlphaFoldDB" id="A0A9P4QPL6"/>